<evidence type="ECO:0000313" key="2">
    <source>
        <dbReference type="Proteomes" id="UP000238348"/>
    </source>
</evidence>
<dbReference type="Proteomes" id="UP000238348">
    <property type="component" value="Chromosome"/>
</dbReference>
<dbReference type="AlphaFoldDB" id="A0A2L0EZ03"/>
<reference evidence="1 2" key="1">
    <citation type="submission" date="2015-09" db="EMBL/GenBank/DDBJ databases">
        <title>Sorangium comparison.</title>
        <authorList>
            <person name="Zaburannyi N."/>
            <person name="Bunk B."/>
            <person name="Overmann J."/>
            <person name="Mueller R."/>
        </authorList>
    </citation>
    <scope>NUCLEOTIDE SEQUENCE [LARGE SCALE GENOMIC DNA]</scope>
    <source>
        <strain evidence="1 2">So ce26</strain>
    </source>
</reference>
<dbReference type="PROSITE" id="PS51257">
    <property type="entry name" value="PROKAR_LIPOPROTEIN"/>
    <property type="match status" value="1"/>
</dbReference>
<dbReference type="EMBL" id="CP012673">
    <property type="protein sequence ID" value="AUX44522.1"/>
    <property type="molecule type" value="Genomic_DNA"/>
</dbReference>
<protein>
    <submittedName>
        <fullName evidence="1">Uncharacterized protein</fullName>
    </submittedName>
</protein>
<organism evidence="1 2">
    <name type="scientific">Sorangium cellulosum</name>
    <name type="common">Polyangium cellulosum</name>
    <dbReference type="NCBI Taxonomy" id="56"/>
    <lineage>
        <taxon>Bacteria</taxon>
        <taxon>Pseudomonadati</taxon>
        <taxon>Myxococcota</taxon>
        <taxon>Polyangia</taxon>
        <taxon>Polyangiales</taxon>
        <taxon>Polyangiaceae</taxon>
        <taxon>Sorangium</taxon>
    </lineage>
</organism>
<evidence type="ECO:0000313" key="1">
    <source>
        <dbReference type="EMBL" id="AUX44522.1"/>
    </source>
</evidence>
<proteinExistence type="predicted"/>
<accession>A0A2L0EZ03</accession>
<sequence length="421" mass="43798">MSMRAYLVSLGLLAVGCSDQVTLAPPADKDAGVLPPIVDDEGDAGVVPPIADDEGDAGVLPPVADASDGPGVVPDPPVDAGPPDIGCGAPVVVAVGEDLDTGGLAISQGRYAITWTSREVEGDRVRTRKMLTILDGSAREIAPAREMAAGPGILALDDGFLLYSIVTSSAAIQALDLDGRERGPALALPEDWWITHVGREGSIVRVIARELGADGEQALFVADLGAASPSLERRAFPAPDWGAERALAAGRDLAIQTAEPPRVAEISYPAGEIGFERAWDHPGVVIADTQYDAALGEWILLGDEDRVSGGTYSAPVAIVLASDGSQRKIDAPEAPMLRTVKGGLAVGEGSVGAAFWDYHSAGLLWFLRGKTLEPTAARRIEGGFAPYIAWHAPSSTYAVLTQDSIYSTPVTLSLRCGIAPE</sequence>
<gene>
    <name evidence="1" type="ORF">SOCE26_059860</name>
</gene>
<name>A0A2L0EZ03_SORCE</name>